<dbReference type="PANTHER" id="PTHR43794:SF11">
    <property type="entry name" value="AMIDOHYDROLASE-RELATED DOMAIN-CONTAINING PROTEIN"/>
    <property type="match status" value="1"/>
</dbReference>
<protein>
    <submittedName>
        <fullName evidence="3">Amidohydrolase family protein</fullName>
    </submittedName>
</protein>
<reference evidence="3" key="2">
    <citation type="journal article" date="2021" name="PeerJ">
        <title>Extensive microbial diversity within the chicken gut microbiome revealed by metagenomics and culture.</title>
        <authorList>
            <person name="Gilroy R."/>
            <person name="Ravi A."/>
            <person name="Getino M."/>
            <person name="Pursley I."/>
            <person name="Horton D.L."/>
            <person name="Alikhan N.F."/>
            <person name="Baker D."/>
            <person name="Gharbi K."/>
            <person name="Hall N."/>
            <person name="Watson M."/>
            <person name="Adriaenssens E.M."/>
            <person name="Foster-Nyarko E."/>
            <person name="Jarju S."/>
            <person name="Secka A."/>
            <person name="Antonio M."/>
            <person name="Oren A."/>
            <person name="Chaudhuri R.R."/>
            <person name="La Ragione R."/>
            <person name="Hildebrand F."/>
            <person name="Pallen M.J."/>
        </authorList>
    </citation>
    <scope>NUCLEOTIDE SEQUENCE</scope>
    <source>
        <strain evidence="3">20514</strain>
    </source>
</reference>
<evidence type="ECO:0000313" key="3">
    <source>
        <dbReference type="EMBL" id="MBO8447791.1"/>
    </source>
</evidence>
<comment type="caution">
    <text evidence="3">The sequence shown here is derived from an EMBL/GenBank/DDBJ whole genome shotgun (WGS) entry which is preliminary data.</text>
</comment>
<dbReference type="InterPro" id="IPR050287">
    <property type="entry name" value="MTA/SAH_deaminase"/>
</dbReference>
<evidence type="ECO:0000313" key="4">
    <source>
        <dbReference type="Proteomes" id="UP000810252"/>
    </source>
</evidence>
<dbReference type="Gene3D" id="3.20.20.140">
    <property type="entry name" value="Metal-dependent hydrolases"/>
    <property type="match status" value="1"/>
</dbReference>
<name>A0A9D9EJQ8_9BACT</name>
<dbReference type="SUPFAM" id="SSF51556">
    <property type="entry name" value="Metallo-dependent hydrolases"/>
    <property type="match status" value="1"/>
</dbReference>
<evidence type="ECO:0000259" key="2">
    <source>
        <dbReference type="Pfam" id="PF01979"/>
    </source>
</evidence>
<feature type="domain" description="Amidohydrolase-related" evidence="2">
    <location>
        <begin position="51"/>
        <end position="376"/>
    </location>
</feature>
<dbReference type="Proteomes" id="UP000810252">
    <property type="component" value="Unassembled WGS sequence"/>
</dbReference>
<dbReference type="InterPro" id="IPR032466">
    <property type="entry name" value="Metal_Hydrolase"/>
</dbReference>
<organism evidence="3 4">
    <name type="scientific">Candidatus Cryptobacteroides merdigallinarum</name>
    <dbReference type="NCBI Taxonomy" id="2840770"/>
    <lineage>
        <taxon>Bacteria</taxon>
        <taxon>Pseudomonadati</taxon>
        <taxon>Bacteroidota</taxon>
        <taxon>Bacteroidia</taxon>
        <taxon>Bacteroidales</taxon>
        <taxon>Candidatus Cryptobacteroides</taxon>
    </lineage>
</organism>
<accession>A0A9D9EJQ8</accession>
<proteinExistence type="predicted"/>
<evidence type="ECO:0000256" key="1">
    <source>
        <dbReference type="ARBA" id="ARBA00022801"/>
    </source>
</evidence>
<keyword evidence="1" id="KW-0378">Hydrolase</keyword>
<sequence>MKRIAAEYIYTGIDDEPLKNGYVEYGDDGTVTGIGTCADVASEPDFRKGALVPGFVNSHCHLELSHLQGKFRKGTGMSGFINQINELRDSTPVGDRKAAAARWMDILWKQGVSAMADISNCDETFSLKASSPVYTRSFLEVFGTEPEDCGAIMDGVRKLAAEAAAAGIDAAPTPHACYTMSPELVTAASADGLASGFLSYHSEESREEEDMLVSGTGALADNYRGRHLSTPPVTGKPSLCYFVDRLLKVHEPPFMEHILLVHNVCLTQEALDYAAKYLGNVWWAVCPLSNIFIHNTLPPIPLMRKNGLRITVGTDSLSSNDTLDMVKELYCLQEAFRDVPVGEIIRWATWNGAGFLSAGDRLGALAPGKKPGIVWIRNISPEGRLVAESVSERVI</sequence>
<dbReference type="Pfam" id="PF01979">
    <property type="entry name" value="Amidohydro_1"/>
    <property type="match status" value="1"/>
</dbReference>
<gene>
    <name evidence="3" type="ORF">IAC29_00790</name>
</gene>
<dbReference type="InterPro" id="IPR006680">
    <property type="entry name" value="Amidohydro-rel"/>
</dbReference>
<dbReference type="EMBL" id="JADIMQ010000011">
    <property type="protein sequence ID" value="MBO8447791.1"/>
    <property type="molecule type" value="Genomic_DNA"/>
</dbReference>
<dbReference type="GO" id="GO:0016787">
    <property type="term" value="F:hydrolase activity"/>
    <property type="evidence" value="ECO:0007669"/>
    <property type="project" value="UniProtKB-KW"/>
</dbReference>
<reference evidence="3" key="1">
    <citation type="submission" date="2020-10" db="EMBL/GenBank/DDBJ databases">
        <authorList>
            <person name="Gilroy R."/>
        </authorList>
    </citation>
    <scope>NUCLEOTIDE SEQUENCE</scope>
    <source>
        <strain evidence="3">20514</strain>
    </source>
</reference>
<dbReference type="AlphaFoldDB" id="A0A9D9EJQ8"/>
<dbReference type="PANTHER" id="PTHR43794">
    <property type="entry name" value="AMINOHYDROLASE SSNA-RELATED"/>
    <property type="match status" value="1"/>
</dbReference>